<feature type="domain" description="RNA polymerase sigma-70 region 2" evidence="7">
    <location>
        <begin position="35"/>
        <end position="93"/>
    </location>
</feature>
<name>A0A8J3KPS2_9ACTN</name>
<dbReference type="PROSITE" id="PS01063">
    <property type="entry name" value="SIGMA70_ECF"/>
    <property type="match status" value="1"/>
</dbReference>
<gene>
    <name evidence="9" type="ORF">Cci01nite_62420</name>
</gene>
<dbReference type="GO" id="GO:0000428">
    <property type="term" value="C:DNA-directed RNA polymerase complex"/>
    <property type="evidence" value="ECO:0007669"/>
    <property type="project" value="UniProtKB-KW"/>
</dbReference>
<dbReference type="GO" id="GO:0006352">
    <property type="term" value="P:DNA-templated transcription initiation"/>
    <property type="evidence" value="ECO:0007669"/>
    <property type="project" value="InterPro"/>
</dbReference>
<evidence type="ECO:0000256" key="5">
    <source>
        <dbReference type="ARBA" id="ARBA00023163"/>
    </source>
</evidence>
<evidence type="ECO:0000259" key="8">
    <source>
        <dbReference type="Pfam" id="PF08281"/>
    </source>
</evidence>
<dbReference type="GO" id="GO:0016987">
    <property type="term" value="F:sigma factor activity"/>
    <property type="evidence" value="ECO:0007669"/>
    <property type="project" value="UniProtKB-KW"/>
</dbReference>
<feature type="domain" description="RNA polymerase sigma factor 70 region 4 type 2" evidence="8">
    <location>
        <begin position="116"/>
        <end position="167"/>
    </location>
</feature>
<dbReference type="Gene3D" id="1.10.10.10">
    <property type="entry name" value="Winged helix-like DNA-binding domain superfamily/Winged helix DNA-binding domain"/>
    <property type="match status" value="1"/>
</dbReference>
<dbReference type="Gene3D" id="1.10.1740.10">
    <property type="match status" value="1"/>
</dbReference>
<evidence type="ECO:0000256" key="2">
    <source>
        <dbReference type="ARBA" id="ARBA00023015"/>
    </source>
</evidence>
<dbReference type="InterPro" id="IPR036388">
    <property type="entry name" value="WH-like_DNA-bd_sf"/>
</dbReference>
<dbReference type="NCBIfam" id="TIGR02983">
    <property type="entry name" value="SigE-fam_strep"/>
    <property type="match status" value="1"/>
</dbReference>
<dbReference type="InterPro" id="IPR013249">
    <property type="entry name" value="RNA_pol_sigma70_r4_t2"/>
</dbReference>
<keyword evidence="2 6" id="KW-0805">Transcription regulation</keyword>
<dbReference type="SUPFAM" id="SSF88659">
    <property type="entry name" value="Sigma3 and sigma4 domains of RNA polymerase sigma factors"/>
    <property type="match status" value="1"/>
</dbReference>
<evidence type="ECO:0000256" key="6">
    <source>
        <dbReference type="RuleBase" id="RU000716"/>
    </source>
</evidence>
<dbReference type="Proteomes" id="UP000659904">
    <property type="component" value="Unassembled WGS sequence"/>
</dbReference>
<comment type="caution">
    <text evidence="9">The sequence shown here is derived from an EMBL/GenBank/DDBJ whole genome shotgun (WGS) entry which is preliminary data.</text>
</comment>
<dbReference type="InterPro" id="IPR000838">
    <property type="entry name" value="RNA_pol_sigma70_ECF_CS"/>
</dbReference>
<organism evidence="9 10">
    <name type="scientific">Catellatospora citrea</name>
    <dbReference type="NCBI Taxonomy" id="53366"/>
    <lineage>
        <taxon>Bacteria</taxon>
        <taxon>Bacillati</taxon>
        <taxon>Actinomycetota</taxon>
        <taxon>Actinomycetes</taxon>
        <taxon>Micromonosporales</taxon>
        <taxon>Micromonosporaceae</taxon>
        <taxon>Catellatospora</taxon>
    </lineage>
</organism>
<evidence type="ECO:0000256" key="1">
    <source>
        <dbReference type="ARBA" id="ARBA00010641"/>
    </source>
</evidence>
<dbReference type="InterPro" id="IPR007627">
    <property type="entry name" value="RNA_pol_sigma70_r2"/>
</dbReference>
<sequence length="185" mass="21038">MPFDRGRTVTNRIKAPHGADAAYTAFVEAAWQRQLRFALLLTGDRWQAEELLQDSLVRIYERWRRLSSADDLQAYLRKVLVNNHTSIWRRRRRESLVAAVPERSAPDRSVSADALVLRDALRALPPRQRAVVVLRHYEDLPEREVAAVLGCSLGTVKSQHAKALAKLRHLVGDAGENHLVHGRSR</sequence>
<comment type="similarity">
    <text evidence="1 6">Belongs to the sigma-70 factor family. ECF subfamily.</text>
</comment>
<keyword evidence="10" id="KW-1185">Reference proteome</keyword>
<dbReference type="GO" id="GO:0006950">
    <property type="term" value="P:response to stress"/>
    <property type="evidence" value="ECO:0007669"/>
    <property type="project" value="UniProtKB-ARBA"/>
</dbReference>
<accession>A0A8J3KPS2</accession>
<keyword evidence="4 6" id="KW-0238">DNA-binding</keyword>
<dbReference type="GO" id="GO:0003677">
    <property type="term" value="F:DNA binding"/>
    <property type="evidence" value="ECO:0007669"/>
    <property type="project" value="UniProtKB-KW"/>
</dbReference>
<keyword evidence="9" id="KW-0240">DNA-directed RNA polymerase</keyword>
<evidence type="ECO:0000313" key="10">
    <source>
        <dbReference type="Proteomes" id="UP000659904"/>
    </source>
</evidence>
<keyword evidence="5 6" id="KW-0804">Transcription</keyword>
<evidence type="ECO:0000256" key="4">
    <source>
        <dbReference type="ARBA" id="ARBA00023125"/>
    </source>
</evidence>
<dbReference type="PANTHER" id="PTHR43133">
    <property type="entry name" value="RNA POLYMERASE ECF-TYPE SIGMA FACTO"/>
    <property type="match status" value="1"/>
</dbReference>
<keyword evidence="3 6" id="KW-0731">Sigma factor</keyword>
<dbReference type="InterPro" id="IPR039425">
    <property type="entry name" value="RNA_pol_sigma-70-like"/>
</dbReference>
<dbReference type="Pfam" id="PF08281">
    <property type="entry name" value="Sigma70_r4_2"/>
    <property type="match status" value="1"/>
</dbReference>
<dbReference type="InterPro" id="IPR014284">
    <property type="entry name" value="RNA_pol_sigma-70_dom"/>
</dbReference>
<dbReference type="CDD" id="cd06171">
    <property type="entry name" value="Sigma70_r4"/>
    <property type="match status" value="1"/>
</dbReference>
<dbReference type="RefSeq" id="WP_120319190.1">
    <property type="nucleotide sequence ID" value="NZ_BONH01000035.1"/>
</dbReference>
<dbReference type="InterPro" id="IPR013324">
    <property type="entry name" value="RNA_pol_sigma_r3/r4-like"/>
</dbReference>
<evidence type="ECO:0000256" key="3">
    <source>
        <dbReference type="ARBA" id="ARBA00023082"/>
    </source>
</evidence>
<dbReference type="NCBIfam" id="TIGR02937">
    <property type="entry name" value="sigma70-ECF"/>
    <property type="match status" value="1"/>
</dbReference>
<dbReference type="PANTHER" id="PTHR43133:SF50">
    <property type="entry name" value="ECF RNA POLYMERASE SIGMA FACTOR SIGM"/>
    <property type="match status" value="1"/>
</dbReference>
<evidence type="ECO:0000259" key="7">
    <source>
        <dbReference type="Pfam" id="PF04542"/>
    </source>
</evidence>
<dbReference type="InterPro" id="IPR013325">
    <property type="entry name" value="RNA_pol_sigma_r2"/>
</dbReference>
<dbReference type="AlphaFoldDB" id="A0A8J3KPS2"/>
<evidence type="ECO:0000313" key="9">
    <source>
        <dbReference type="EMBL" id="GIG01149.1"/>
    </source>
</evidence>
<protein>
    <recommendedName>
        <fullName evidence="6">RNA polymerase sigma factor</fullName>
    </recommendedName>
</protein>
<dbReference type="EMBL" id="BONH01000035">
    <property type="protein sequence ID" value="GIG01149.1"/>
    <property type="molecule type" value="Genomic_DNA"/>
</dbReference>
<dbReference type="SUPFAM" id="SSF88946">
    <property type="entry name" value="Sigma2 domain of RNA polymerase sigma factors"/>
    <property type="match status" value="1"/>
</dbReference>
<dbReference type="InterPro" id="IPR014325">
    <property type="entry name" value="RNA_pol_sigma-E_actinobac"/>
</dbReference>
<dbReference type="Pfam" id="PF04542">
    <property type="entry name" value="Sigma70_r2"/>
    <property type="match status" value="1"/>
</dbReference>
<proteinExistence type="inferred from homology"/>
<reference evidence="9 10" key="1">
    <citation type="submission" date="2021-01" db="EMBL/GenBank/DDBJ databases">
        <title>Whole genome shotgun sequence of Catellatospora citrea NBRC 14495.</title>
        <authorList>
            <person name="Komaki H."/>
            <person name="Tamura T."/>
        </authorList>
    </citation>
    <scope>NUCLEOTIDE SEQUENCE [LARGE SCALE GENOMIC DNA]</scope>
    <source>
        <strain evidence="9 10">NBRC 14495</strain>
    </source>
</reference>